<dbReference type="RefSeq" id="WP_202233607.1">
    <property type="nucleotide sequence ID" value="NZ_AP018365.1"/>
</dbReference>
<organism evidence="2 3">
    <name type="scientific">Actinacidiphila reveromycinica</name>
    <dbReference type="NCBI Taxonomy" id="659352"/>
    <lineage>
        <taxon>Bacteria</taxon>
        <taxon>Bacillati</taxon>
        <taxon>Actinomycetota</taxon>
        <taxon>Actinomycetes</taxon>
        <taxon>Kitasatosporales</taxon>
        <taxon>Streptomycetaceae</taxon>
        <taxon>Actinacidiphila</taxon>
    </lineage>
</organism>
<dbReference type="InterPro" id="IPR016040">
    <property type="entry name" value="NAD(P)-bd_dom"/>
</dbReference>
<proteinExistence type="predicted"/>
<reference evidence="2 3" key="1">
    <citation type="journal article" date="2010" name="J. Bacteriol.">
        <title>Biochemical characterization of a novel indole prenyltransferase from Streptomyces sp. SN-593.</title>
        <authorList>
            <person name="Takahashi S."/>
            <person name="Takagi H."/>
            <person name="Toyoda A."/>
            <person name="Uramoto M."/>
            <person name="Nogawa T."/>
            <person name="Ueki M."/>
            <person name="Sakaki Y."/>
            <person name="Osada H."/>
        </authorList>
    </citation>
    <scope>NUCLEOTIDE SEQUENCE [LARGE SCALE GENOMIC DNA]</scope>
    <source>
        <strain evidence="2 3">SN-593</strain>
    </source>
</reference>
<protein>
    <recommendedName>
        <fullName evidence="1">NAD(P)-binding domain-containing protein</fullName>
    </recommendedName>
</protein>
<dbReference type="PANTHER" id="PTHR43162:SF1">
    <property type="entry name" value="PRESTALK A DIFFERENTIATION PROTEIN A"/>
    <property type="match status" value="1"/>
</dbReference>
<dbReference type="EMBL" id="AP018365">
    <property type="protein sequence ID" value="BBA97298.1"/>
    <property type="molecule type" value="Genomic_DNA"/>
</dbReference>
<dbReference type="AlphaFoldDB" id="A0A7U3URB5"/>
<reference evidence="2 3" key="4">
    <citation type="journal article" date="2020" name="Sci. Rep.">
        <title>beta-carboline chemical signals induce reveromycin production through a LuxR family regulator in Streptomyces sp. SN-593.</title>
        <authorList>
            <person name="Panthee S."/>
            <person name="Kito N."/>
            <person name="Hayashi T."/>
            <person name="Shimizu T."/>
            <person name="Ishikawa J."/>
            <person name="Hamamoto H."/>
            <person name="Osada H."/>
            <person name="Takahashi S."/>
        </authorList>
    </citation>
    <scope>NUCLEOTIDE SEQUENCE [LARGE SCALE GENOMIC DNA]</scope>
    <source>
        <strain evidence="2 3">SN-593</strain>
    </source>
</reference>
<accession>A0A7U3URB5</accession>
<dbReference type="InterPro" id="IPR036291">
    <property type="entry name" value="NAD(P)-bd_dom_sf"/>
</dbReference>
<reference evidence="2 3" key="3">
    <citation type="journal article" date="2011" name="Nat. Chem. Biol.">
        <title>Reveromycin A biosynthesis uses RevG and RevJ for stereospecific spiroacetal formation.</title>
        <authorList>
            <person name="Takahashi S."/>
            <person name="Toyoda A."/>
            <person name="Sekiyama Y."/>
            <person name="Takagi H."/>
            <person name="Nogawa T."/>
            <person name="Uramoto M."/>
            <person name="Suzuki R."/>
            <person name="Koshino H."/>
            <person name="Kumano T."/>
            <person name="Panthee S."/>
            <person name="Dairi T."/>
            <person name="Ishikawa J."/>
            <person name="Ikeda H."/>
            <person name="Sakaki Y."/>
            <person name="Osada H."/>
        </authorList>
    </citation>
    <scope>NUCLEOTIDE SEQUENCE [LARGE SCALE GENOMIC DNA]</scope>
    <source>
        <strain evidence="2 3">SN-593</strain>
    </source>
</reference>
<dbReference type="PANTHER" id="PTHR43162">
    <property type="match status" value="1"/>
</dbReference>
<dbReference type="Gene3D" id="3.40.50.720">
    <property type="entry name" value="NAD(P)-binding Rossmann-like Domain"/>
    <property type="match status" value="1"/>
</dbReference>
<reference evidence="2 3" key="2">
    <citation type="journal article" date="2011" name="J. Antibiot.">
        <title>Furaquinocins I and J: novel polyketide isoprenoid hybrid compounds from Streptomyces reveromyceticus SN-593.</title>
        <authorList>
            <person name="Panthee S."/>
            <person name="Takahashi S."/>
            <person name="Takagi H."/>
            <person name="Nogawa T."/>
            <person name="Oowada E."/>
            <person name="Uramoto M."/>
            <person name="Osada H."/>
        </authorList>
    </citation>
    <scope>NUCLEOTIDE SEQUENCE [LARGE SCALE GENOMIC DNA]</scope>
    <source>
        <strain evidence="2 3">SN-593</strain>
    </source>
</reference>
<evidence type="ECO:0000313" key="3">
    <source>
        <dbReference type="Proteomes" id="UP000595703"/>
    </source>
</evidence>
<gene>
    <name evidence="2" type="ORF">RVR_2970</name>
</gene>
<name>A0A7U3URB5_9ACTN</name>
<dbReference type="Proteomes" id="UP000595703">
    <property type="component" value="Chromosome"/>
</dbReference>
<evidence type="ECO:0000313" key="2">
    <source>
        <dbReference type="EMBL" id="BBA97298.1"/>
    </source>
</evidence>
<evidence type="ECO:0000259" key="1">
    <source>
        <dbReference type="Pfam" id="PF13460"/>
    </source>
</evidence>
<dbReference type="SUPFAM" id="SSF51735">
    <property type="entry name" value="NAD(P)-binding Rossmann-fold domains"/>
    <property type="match status" value="1"/>
</dbReference>
<dbReference type="KEGG" id="arev:RVR_2970"/>
<sequence>MIVVTGATGNIGRPLVAALVAAGEQVRAVSRNPVTDELPDSVDHLAADLAEPGSMSRAVDGADALFLLVAGELANGSGDPARVLRAAEAGGVRRVVLVSSQIVGTRPDGTSHAGLRAFEAAVRACGLPWTILRPSGLASNAYGWIDGVRASRTVAAPFGDVALPVVDPADVSAVAAAALREDGHAGRTYEVTGPAPISPREQAVALGAAIGTELRFVELTREQARSEMARFMPADVADGTLALLGDPLPSERRVSPDAERVLGRAPGDFAGWAARHAAPFGARTAG</sequence>
<dbReference type="Pfam" id="PF13460">
    <property type="entry name" value="NAD_binding_10"/>
    <property type="match status" value="1"/>
</dbReference>
<feature type="domain" description="NAD(P)-binding" evidence="1">
    <location>
        <begin position="6"/>
        <end position="181"/>
    </location>
</feature>
<dbReference type="InterPro" id="IPR051604">
    <property type="entry name" value="Ergot_Alk_Oxidoreductase"/>
</dbReference>
<keyword evidence="3" id="KW-1185">Reference proteome</keyword>